<dbReference type="Pfam" id="PF00756">
    <property type="entry name" value="Esterase"/>
    <property type="match status" value="1"/>
</dbReference>
<feature type="chain" id="PRO_5047306948" evidence="1">
    <location>
        <begin position="34"/>
        <end position="338"/>
    </location>
</feature>
<dbReference type="EMBL" id="JBITLV010000001">
    <property type="protein sequence ID" value="MFI7585942.1"/>
    <property type="molecule type" value="Genomic_DNA"/>
</dbReference>
<keyword evidence="1" id="KW-0732">Signal</keyword>
<dbReference type="GO" id="GO:0016787">
    <property type="term" value="F:hydrolase activity"/>
    <property type="evidence" value="ECO:0007669"/>
    <property type="project" value="UniProtKB-KW"/>
</dbReference>
<evidence type="ECO:0000313" key="3">
    <source>
        <dbReference type="Proteomes" id="UP001612915"/>
    </source>
</evidence>
<dbReference type="PANTHER" id="PTHR48098">
    <property type="entry name" value="ENTEROCHELIN ESTERASE-RELATED"/>
    <property type="match status" value="1"/>
</dbReference>
<reference evidence="2 3" key="1">
    <citation type="submission" date="2024-10" db="EMBL/GenBank/DDBJ databases">
        <title>The Natural Products Discovery Center: Release of the First 8490 Sequenced Strains for Exploring Actinobacteria Biosynthetic Diversity.</title>
        <authorList>
            <person name="Kalkreuter E."/>
            <person name="Kautsar S.A."/>
            <person name="Yang D."/>
            <person name="Bader C.D."/>
            <person name="Teijaro C.N."/>
            <person name="Fluegel L."/>
            <person name="Davis C.M."/>
            <person name="Simpson J.R."/>
            <person name="Lauterbach L."/>
            <person name="Steele A.D."/>
            <person name="Gui C."/>
            <person name="Meng S."/>
            <person name="Li G."/>
            <person name="Viehrig K."/>
            <person name="Ye F."/>
            <person name="Su P."/>
            <person name="Kiefer A.F."/>
            <person name="Nichols A."/>
            <person name="Cepeda A.J."/>
            <person name="Yan W."/>
            <person name="Fan B."/>
            <person name="Jiang Y."/>
            <person name="Adhikari A."/>
            <person name="Zheng C.-J."/>
            <person name="Schuster L."/>
            <person name="Cowan T.M."/>
            <person name="Smanski M.J."/>
            <person name="Chevrette M.G."/>
            <person name="De Carvalho L.P.S."/>
            <person name="Shen B."/>
        </authorList>
    </citation>
    <scope>NUCLEOTIDE SEQUENCE [LARGE SCALE GENOMIC DNA]</scope>
    <source>
        <strain evidence="2 3">NPDC049639</strain>
    </source>
</reference>
<dbReference type="InterPro" id="IPR050583">
    <property type="entry name" value="Mycobacterial_A85_antigen"/>
</dbReference>
<dbReference type="InterPro" id="IPR000801">
    <property type="entry name" value="Esterase-like"/>
</dbReference>
<evidence type="ECO:0000256" key="1">
    <source>
        <dbReference type="SAM" id="SignalP"/>
    </source>
</evidence>
<proteinExistence type="predicted"/>
<dbReference type="Proteomes" id="UP001612915">
    <property type="component" value="Unassembled WGS sequence"/>
</dbReference>
<evidence type="ECO:0000313" key="2">
    <source>
        <dbReference type="EMBL" id="MFI7585942.1"/>
    </source>
</evidence>
<comment type="caution">
    <text evidence="2">The sequence shown here is derived from an EMBL/GenBank/DDBJ whole genome shotgun (WGS) entry which is preliminary data.</text>
</comment>
<gene>
    <name evidence="2" type="ORF">ACIB24_02565</name>
</gene>
<keyword evidence="2" id="KW-0378">Hydrolase</keyword>
<dbReference type="SUPFAM" id="SSF53474">
    <property type="entry name" value="alpha/beta-Hydrolases"/>
    <property type="match status" value="1"/>
</dbReference>
<dbReference type="InterPro" id="IPR029058">
    <property type="entry name" value="AB_hydrolase_fold"/>
</dbReference>
<dbReference type="Gene3D" id="3.40.50.1820">
    <property type="entry name" value="alpha/beta hydrolase"/>
    <property type="match status" value="1"/>
</dbReference>
<keyword evidence="3" id="KW-1185">Reference proteome</keyword>
<sequence>MKRIGRLGRPVARFSVLVALVAGTTVAAASAQAATGVGTRADDGAEIVGESWSADGRQVVVQVRSPAMGETLPVKLILPRGWSFAAARTWPVMMMLQGGGGDTYDTWSRKTDIDTLATAWQVITVFPEAGPHGLYTDYYNKGAFGKPAWETFHTQEVLQLVERAYRANTTRAVAGLSSGGYGAAAYATRNPGMFRYMASYSGLVAIRMPLVRWFVYFSSGDADPSARFGVPFRDERNWEQHDPLYLAANLRGTGVFLSSGYTGLPSPADTVGWTPIQAVEPASAANTSALVLKLRALGIPVTTDFYPLGEHDWVSWQRELHRSWPVMMQAIGATPDAN</sequence>
<dbReference type="PANTHER" id="PTHR48098:SF1">
    <property type="entry name" value="DIACYLGLYCEROL ACYLTRANSFERASE_MYCOLYLTRANSFERASE AG85A"/>
    <property type="match status" value="1"/>
</dbReference>
<organism evidence="2 3">
    <name type="scientific">Spongisporangium articulatum</name>
    <dbReference type="NCBI Taxonomy" id="3362603"/>
    <lineage>
        <taxon>Bacteria</taxon>
        <taxon>Bacillati</taxon>
        <taxon>Actinomycetota</taxon>
        <taxon>Actinomycetes</taxon>
        <taxon>Kineosporiales</taxon>
        <taxon>Kineosporiaceae</taxon>
        <taxon>Spongisporangium</taxon>
    </lineage>
</organism>
<name>A0ABW8AHV8_9ACTN</name>
<accession>A0ABW8AHV8</accession>
<dbReference type="RefSeq" id="WP_398274710.1">
    <property type="nucleotide sequence ID" value="NZ_JBITLV010000001.1"/>
</dbReference>
<protein>
    <submittedName>
        <fullName evidence="2">Alpha/beta hydrolase</fullName>
    </submittedName>
</protein>
<feature type="signal peptide" evidence="1">
    <location>
        <begin position="1"/>
        <end position="33"/>
    </location>
</feature>